<keyword evidence="3" id="KW-0812">Transmembrane</keyword>
<dbReference type="PANTHER" id="PTHR19957">
    <property type="entry name" value="SYNTAXIN"/>
    <property type="match status" value="1"/>
</dbReference>
<dbReference type="GO" id="GO:0006836">
    <property type="term" value="P:neurotransmitter transport"/>
    <property type="evidence" value="ECO:0007669"/>
    <property type="project" value="UniProtKB-KW"/>
</dbReference>
<dbReference type="GO" id="GO:0006886">
    <property type="term" value="P:intracellular protein transport"/>
    <property type="evidence" value="ECO:0007669"/>
    <property type="project" value="TreeGrafter"/>
</dbReference>
<gene>
    <name evidence="8" type="ORF">Cfor_03378</name>
</gene>
<keyword evidence="4" id="KW-0532">Neurotransmitter transport</keyword>
<proteinExistence type="predicted"/>
<dbReference type="PROSITE" id="PS50192">
    <property type="entry name" value="T_SNARE"/>
    <property type="match status" value="1"/>
</dbReference>
<protein>
    <recommendedName>
        <fullName evidence="7">t-SNARE coiled-coil homology domain-containing protein</fullName>
    </recommendedName>
</protein>
<reference evidence="9" key="1">
    <citation type="submission" date="2020-01" db="EMBL/GenBank/DDBJ databases">
        <title>Draft genome sequence of the Termite Coptotermes fromosanus.</title>
        <authorList>
            <person name="Itakura S."/>
            <person name="Yosikawa Y."/>
            <person name="Umezawa K."/>
        </authorList>
    </citation>
    <scope>NUCLEOTIDE SEQUENCE [LARGE SCALE GENOMIC DNA]</scope>
</reference>
<comment type="subcellular location">
    <subcellularLocation>
        <location evidence="1">Membrane</location>
        <topology evidence="1">Single-pass type IV membrane protein</topology>
    </subcellularLocation>
</comment>
<dbReference type="Pfam" id="PF05739">
    <property type="entry name" value="SNARE"/>
    <property type="match status" value="1"/>
</dbReference>
<dbReference type="GO" id="GO:0031201">
    <property type="term" value="C:SNARE complex"/>
    <property type="evidence" value="ECO:0007669"/>
    <property type="project" value="TreeGrafter"/>
</dbReference>
<dbReference type="Gene3D" id="1.20.5.110">
    <property type="match status" value="1"/>
</dbReference>
<evidence type="ECO:0000256" key="5">
    <source>
        <dbReference type="ARBA" id="ARBA00022989"/>
    </source>
</evidence>
<dbReference type="PANTHER" id="PTHR19957:SF424">
    <property type="entry name" value="SYNTAXIN-1A"/>
    <property type="match status" value="1"/>
</dbReference>
<feature type="domain" description="T-SNARE coiled-coil homology" evidence="7">
    <location>
        <begin position="1"/>
        <end position="26"/>
    </location>
</feature>
<dbReference type="GO" id="GO:0006887">
    <property type="term" value="P:exocytosis"/>
    <property type="evidence" value="ECO:0007669"/>
    <property type="project" value="TreeGrafter"/>
</dbReference>
<dbReference type="EMBL" id="BLKM01008408">
    <property type="protein sequence ID" value="GFG33618.1"/>
    <property type="molecule type" value="Genomic_DNA"/>
</dbReference>
<dbReference type="GO" id="GO:0000149">
    <property type="term" value="F:SNARE binding"/>
    <property type="evidence" value="ECO:0007669"/>
    <property type="project" value="TreeGrafter"/>
</dbReference>
<sequence>MIDRIEYHVEHAVDYVQTATQDTKKALKYQSKARRVSHTVVILDLCAPE</sequence>
<evidence type="ECO:0000256" key="3">
    <source>
        <dbReference type="ARBA" id="ARBA00022692"/>
    </source>
</evidence>
<dbReference type="GO" id="GO:0005484">
    <property type="term" value="F:SNAP receptor activity"/>
    <property type="evidence" value="ECO:0007669"/>
    <property type="project" value="TreeGrafter"/>
</dbReference>
<evidence type="ECO:0000256" key="2">
    <source>
        <dbReference type="ARBA" id="ARBA00022448"/>
    </source>
</evidence>
<keyword evidence="6" id="KW-0472">Membrane</keyword>
<dbReference type="Proteomes" id="UP000502823">
    <property type="component" value="Unassembled WGS sequence"/>
</dbReference>
<dbReference type="OrthoDB" id="10255013at2759"/>
<dbReference type="GO" id="GO:0048278">
    <property type="term" value="P:vesicle docking"/>
    <property type="evidence" value="ECO:0007669"/>
    <property type="project" value="TreeGrafter"/>
</dbReference>
<keyword evidence="5" id="KW-1133">Transmembrane helix</keyword>
<evidence type="ECO:0000256" key="4">
    <source>
        <dbReference type="ARBA" id="ARBA00022775"/>
    </source>
</evidence>
<evidence type="ECO:0000256" key="1">
    <source>
        <dbReference type="ARBA" id="ARBA00004211"/>
    </source>
</evidence>
<evidence type="ECO:0000313" key="8">
    <source>
        <dbReference type="EMBL" id="GFG33618.1"/>
    </source>
</evidence>
<dbReference type="GO" id="GO:0012505">
    <property type="term" value="C:endomembrane system"/>
    <property type="evidence" value="ECO:0007669"/>
    <property type="project" value="TreeGrafter"/>
</dbReference>
<accession>A0A6L2PSM3</accession>
<dbReference type="SUPFAM" id="SSF58038">
    <property type="entry name" value="SNARE fusion complex"/>
    <property type="match status" value="1"/>
</dbReference>
<name>A0A6L2PSM3_COPFO</name>
<dbReference type="AlphaFoldDB" id="A0A6L2PSM3"/>
<evidence type="ECO:0000313" key="9">
    <source>
        <dbReference type="Proteomes" id="UP000502823"/>
    </source>
</evidence>
<evidence type="ECO:0000256" key="6">
    <source>
        <dbReference type="ARBA" id="ARBA00023136"/>
    </source>
</evidence>
<dbReference type="GO" id="GO:0005886">
    <property type="term" value="C:plasma membrane"/>
    <property type="evidence" value="ECO:0007669"/>
    <property type="project" value="TreeGrafter"/>
</dbReference>
<dbReference type="InterPro" id="IPR045242">
    <property type="entry name" value="Syntaxin"/>
</dbReference>
<keyword evidence="2" id="KW-0813">Transport</keyword>
<evidence type="ECO:0000259" key="7">
    <source>
        <dbReference type="PROSITE" id="PS50192"/>
    </source>
</evidence>
<organism evidence="8 9">
    <name type="scientific">Coptotermes formosanus</name>
    <name type="common">Formosan subterranean termite</name>
    <dbReference type="NCBI Taxonomy" id="36987"/>
    <lineage>
        <taxon>Eukaryota</taxon>
        <taxon>Metazoa</taxon>
        <taxon>Ecdysozoa</taxon>
        <taxon>Arthropoda</taxon>
        <taxon>Hexapoda</taxon>
        <taxon>Insecta</taxon>
        <taxon>Pterygota</taxon>
        <taxon>Neoptera</taxon>
        <taxon>Polyneoptera</taxon>
        <taxon>Dictyoptera</taxon>
        <taxon>Blattodea</taxon>
        <taxon>Blattoidea</taxon>
        <taxon>Termitoidae</taxon>
        <taxon>Rhinotermitidae</taxon>
        <taxon>Coptotermes</taxon>
    </lineage>
</organism>
<dbReference type="InParanoid" id="A0A6L2PSM3"/>
<comment type="caution">
    <text evidence="8">The sequence shown here is derived from an EMBL/GenBank/DDBJ whole genome shotgun (WGS) entry which is preliminary data.</text>
</comment>
<dbReference type="GO" id="GO:0006906">
    <property type="term" value="P:vesicle fusion"/>
    <property type="evidence" value="ECO:0007669"/>
    <property type="project" value="TreeGrafter"/>
</dbReference>
<dbReference type="InterPro" id="IPR000727">
    <property type="entry name" value="T_SNARE_dom"/>
</dbReference>
<keyword evidence="9" id="KW-1185">Reference proteome</keyword>